<dbReference type="Proteomes" id="UP000653411">
    <property type="component" value="Unassembled WGS sequence"/>
</dbReference>
<dbReference type="InterPro" id="IPR023375">
    <property type="entry name" value="ADC_dom_sf"/>
</dbReference>
<accession>A0A917XJ74</accession>
<reference evidence="1" key="2">
    <citation type="submission" date="2020-09" db="EMBL/GenBank/DDBJ databases">
        <authorList>
            <person name="Sun Q."/>
            <person name="Zhou Y."/>
        </authorList>
    </citation>
    <scope>NUCLEOTIDE SEQUENCE</scope>
    <source>
        <strain evidence="1">CGMCC 4.7110</strain>
    </source>
</reference>
<proteinExistence type="predicted"/>
<evidence type="ECO:0000313" key="1">
    <source>
        <dbReference type="EMBL" id="GGN31940.1"/>
    </source>
</evidence>
<keyword evidence="2" id="KW-1185">Reference proteome</keyword>
<evidence type="ECO:0000313" key="2">
    <source>
        <dbReference type="Proteomes" id="UP000653411"/>
    </source>
</evidence>
<dbReference type="Pfam" id="PF06314">
    <property type="entry name" value="ADC"/>
    <property type="match status" value="1"/>
</dbReference>
<gene>
    <name evidence="1" type="ORF">GCM10011578_070260</name>
</gene>
<dbReference type="GO" id="GO:0016829">
    <property type="term" value="F:lyase activity"/>
    <property type="evidence" value="ECO:0007669"/>
    <property type="project" value="InterPro"/>
</dbReference>
<organism evidence="1 2">
    <name type="scientific">Streptomyces fuscichromogenes</name>
    <dbReference type="NCBI Taxonomy" id="1324013"/>
    <lineage>
        <taxon>Bacteria</taxon>
        <taxon>Bacillati</taxon>
        <taxon>Actinomycetota</taxon>
        <taxon>Actinomycetes</taxon>
        <taxon>Kitasatosporales</taxon>
        <taxon>Streptomycetaceae</taxon>
        <taxon>Streptomyces</taxon>
    </lineage>
</organism>
<name>A0A917XJ74_9ACTN</name>
<dbReference type="AlphaFoldDB" id="A0A917XJ74"/>
<dbReference type="Gene3D" id="2.40.400.10">
    <property type="entry name" value="Acetoacetate decarboxylase-like"/>
    <property type="match status" value="1"/>
</dbReference>
<dbReference type="RefSeq" id="WP_189266927.1">
    <property type="nucleotide sequence ID" value="NZ_BMML01000020.1"/>
</dbReference>
<protein>
    <submittedName>
        <fullName evidence="1">Acetoacetate decarboxylase</fullName>
    </submittedName>
</protein>
<dbReference type="EMBL" id="BMML01000020">
    <property type="protein sequence ID" value="GGN31940.1"/>
    <property type="molecule type" value="Genomic_DNA"/>
</dbReference>
<dbReference type="InterPro" id="IPR010451">
    <property type="entry name" value="Acetoacetate_decarboxylase"/>
</dbReference>
<reference evidence="1" key="1">
    <citation type="journal article" date="2014" name="Int. J. Syst. Evol. Microbiol.">
        <title>Complete genome sequence of Corynebacterium casei LMG S-19264T (=DSM 44701T), isolated from a smear-ripened cheese.</title>
        <authorList>
            <consortium name="US DOE Joint Genome Institute (JGI-PGF)"/>
            <person name="Walter F."/>
            <person name="Albersmeier A."/>
            <person name="Kalinowski J."/>
            <person name="Ruckert C."/>
        </authorList>
    </citation>
    <scope>NUCLEOTIDE SEQUENCE</scope>
    <source>
        <strain evidence="1">CGMCC 4.7110</strain>
    </source>
</reference>
<dbReference type="SUPFAM" id="SSF160104">
    <property type="entry name" value="Acetoacetate decarboxylase-like"/>
    <property type="match status" value="1"/>
</dbReference>
<sequence>MLQGYTVPLSPRGVANLAPKPPWHYAGTVVGAEFWTDPAAAAAALPEGLTPDPSSNGHGTVLFIDWQYSGSQDEYLDPVRSQYREFFVLLDAHWQGTEVSWCPYIYVDNDHALARGWIQGFPKKIGSVHQTRTFTVPNQAAPVLGPGGRFAATVSTAGYRLANMLVTLTEPVADPRALVGRPTVNLRHFPQLAAEQQDKPAVHELVMALFDDPRVAHAWTGTSELEFPDVPGEELHDLAPVRTGAGFRFELSYTVTDLRTLE</sequence>
<comment type="caution">
    <text evidence="1">The sequence shown here is derived from an EMBL/GenBank/DDBJ whole genome shotgun (WGS) entry which is preliminary data.</text>
</comment>